<accession>A0ABZ3HA79</accession>
<evidence type="ECO:0000256" key="3">
    <source>
        <dbReference type="ARBA" id="ARBA00022692"/>
    </source>
</evidence>
<feature type="transmembrane region" description="Helical" evidence="7">
    <location>
        <begin position="99"/>
        <end position="117"/>
    </location>
</feature>
<feature type="domain" description="Heme-copper oxidase subunit III family profile" evidence="8">
    <location>
        <begin position="1"/>
        <end position="215"/>
    </location>
</feature>
<evidence type="ECO:0000313" key="9">
    <source>
        <dbReference type="EMBL" id="XAU15431.1"/>
    </source>
</evidence>
<feature type="transmembrane region" description="Helical" evidence="7">
    <location>
        <begin position="68"/>
        <end position="87"/>
    </location>
</feature>
<dbReference type="InterPro" id="IPR000298">
    <property type="entry name" value="Cyt_c_oxidase-like_su3"/>
</dbReference>
<proteinExistence type="inferred from homology"/>
<keyword evidence="10" id="KW-1185">Reference proteome</keyword>
<evidence type="ECO:0000256" key="1">
    <source>
        <dbReference type="ARBA" id="ARBA00004141"/>
    </source>
</evidence>
<dbReference type="PROSITE" id="PS50253">
    <property type="entry name" value="COX3"/>
    <property type="match status" value="1"/>
</dbReference>
<dbReference type="InterPro" id="IPR013833">
    <property type="entry name" value="Cyt_c_oxidase_su3_a-hlx"/>
</dbReference>
<feature type="transmembrane region" description="Helical" evidence="7">
    <location>
        <begin position="194"/>
        <end position="213"/>
    </location>
</feature>
<keyword evidence="3 6" id="KW-0812">Transmembrane</keyword>
<keyword evidence="4 7" id="KW-1133">Transmembrane helix</keyword>
<dbReference type="EMBL" id="CP147920">
    <property type="protein sequence ID" value="XAU15431.1"/>
    <property type="molecule type" value="Genomic_DNA"/>
</dbReference>
<name>A0ABZ3HA79_9BACT</name>
<protein>
    <submittedName>
        <fullName evidence="9">Cytochrome c oxidase subunit 3</fullName>
    </submittedName>
</protein>
<dbReference type="Proteomes" id="UP001447842">
    <property type="component" value="Chromosome"/>
</dbReference>
<reference evidence="9 10" key="1">
    <citation type="submission" date="2024-03" db="EMBL/GenBank/DDBJ databases">
        <title>Sulfurimonas sp. HSL3-1.</title>
        <authorList>
            <person name="Wang S."/>
        </authorList>
    </citation>
    <scope>NUCLEOTIDE SEQUENCE [LARGE SCALE GENOMIC DNA]</scope>
    <source>
        <strain evidence="9 10">HSL3-1</strain>
    </source>
</reference>
<dbReference type="SUPFAM" id="SSF81452">
    <property type="entry name" value="Cytochrome c oxidase subunit III-like"/>
    <property type="match status" value="1"/>
</dbReference>
<comment type="subcellular location">
    <subcellularLocation>
        <location evidence="6">Cell membrane</location>
        <topology evidence="6">Multi-pass membrane protein</topology>
    </subcellularLocation>
    <subcellularLocation>
        <location evidence="1">Membrane</location>
        <topology evidence="1">Multi-pass membrane protein</topology>
    </subcellularLocation>
</comment>
<evidence type="ECO:0000256" key="4">
    <source>
        <dbReference type="ARBA" id="ARBA00022989"/>
    </source>
</evidence>
<evidence type="ECO:0000256" key="7">
    <source>
        <dbReference type="SAM" id="Phobius"/>
    </source>
</evidence>
<dbReference type="PANTHER" id="PTHR11403:SF6">
    <property type="entry name" value="NITRIC OXIDE REDUCTASE SUBUNIT E"/>
    <property type="match status" value="1"/>
</dbReference>
<dbReference type="Gene3D" id="1.20.120.80">
    <property type="entry name" value="Cytochrome c oxidase, subunit III, four-helix bundle"/>
    <property type="match status" value="1"/>
</dbReference>
<sequence length="215" mass="24153">MQQEMAYDAQGQPHPVVDFHDDYGGAKLGFWVFLMTEAMMFGTLFLLFAIYFYRHTESYVASSGHLDVWLGGTNTVILLVSTYTMGLSTMMLRRGRVRAAVLLVGATALMALIFLGIKAVEWNMEISRGIYPGSGVLDALDRGEILFFGLYFVMTGLHGLHVIAGVALMSWVLLLIRSGGIRPEHTIVMKNVTLYWDFVHLVWIILFPLFYMIGV</sequence>
<dbReference type="Pfam" id="PF00510">
    <property type="entry name" value="COX3"/>
    <property type="match status" value="1"/>
</dbReference>
<evidence type="ECO:0000256" key="2">
    <source>
        <dbReference type="ARBA" id="ARBA00010581"/>
    </source>
</evidence>
<evidence type="ECO:0000313" key="10">
    <source>
        <dbReference type="Proteomes" id="UP001447842"/>
    </source>
</evidence>
<organism evidence="9 10">
    <name type="scientific">Sulfurimonas diazotrophicus</name>
    <dbReference type="NCBI Taxonomy" id="3131939"/>
    <lineage>
        <taxon>Bacteria</taxon>
        <taxon>Pseudomonadati</taxon>
        <taxon>Campylobacterota</taxon>
        <taxon>Epsilonproteobacteria</taxon>
        <taxon>Campylobacterales</taxon>
        <taxon>Sulfurimonadaceae</taxon>
        <taxon>Sulfurimonas</taxon>
    </lineage>
</organism>
<evidence type="ECO:0000256" key="5">
    <source>
        <dbReference type="ARBA" id="ARBA00023136"/>
    </source>
</evidence>
<feature type="transmembrane region" description="Helical" evidence="7">
    <location>
        <begin position="145"/>
        <end position="174"/>
    </location>
</feature>
<feature type="transmembrane region" description="Helical" evidence="7">
    <location>
        <begin position="28"/>
        <end position="53"/>
    </location>
</feature>
<dbReference type="RefSeq" id="WP_345970516.1">
    <property type="nucleotide sequence ID" value="NZ_CP147920.1"/>
</dbReference>
<keyword evidence="5 7" id="KW-0472">Membrane</keyword>
<dbReference type="InterPro" id="IPR035973">
    <property type="entry name" value="Cyt_c_oxidase_su3-like_sf"/>
</dbReference>
<evidence type="ECO:0000259" key="8">
    <source>
        <dbReference type="PROSITE" id="PS50253"/>
    </source>
</evidence>
<evidence type="ECO:0000256" key="6">
    <source>
        <dbReference type="RuleBase" id="RU003376"/>
    </source>
</evidence>
<comment type="similarity">
    <text evidence="2 6">Belongs to the cytochrome c oxidase subunit 3 family.</text>
</comment>
<dbReference type="PANTHER" id="PTHR11403">
    <property type="entry name" value="CYTOCHROME C OXIDASE SUBUNIT III"/>
    <property type="match status" value="1"/>
</dbReference>
<dbReference type="InterPro" id="IPR024791">
    <property type="entry name" value="Cyt_c/ubiquinol_Oxase_su3"/>
</dbReference>
<gene>
    <name evidence="9" type="ORF">WCY31_01720</name>
</gene>